<dbReference type="SMART" id="SM00066">
    <property type="entry name" value="GAL4"/>
    <property type="match status" value="1"/>
</dbReference>
<evidence type="ECO:0000313" key="4">
    <source>
        <dbReference type="EMBL" id="KAL1590606.1"/>
    </source>
</evidence>
<dbReference type="EMBL" id="JAAQHG020000002">
    <property type="protein sequence ID" value="KAL1590606.1"/>
    <property type="molecule type" value="Genomic_DNA"/>
</dbReference>
<reference evidence="4 5" key="1">
    <citation type="journal article" date="2020" name="Microbiol. Resour. Announc.">
        <title>Draft Genome Sequence of a Cladosporium Species Isolated from the Mesophotic Ascidian Didemnum maculosum.</title>
        <authorList>
            <person name="Gioti A."/>
            <person name="Siaperas R."/>
            <person name="Nikolaivits E."/>
            <person name="Le Goff G."/>
            <person name="Ouazzani J."/>
            <person name="Kotoulas G."/>
            <person name="Topakas E."/>
        </authorList>
    </citation>
    <scope>NUCLEOTIDE SEQUENCE [LARGE SCALE GENOMIC DNA]</scope>
    <source>
        <strain evidence="4 5">TM138-S3</strain>
    </source>
</reference>
<dbReference type="InterPro" id="IPR021858">
    <property type="entry name" value="Fun_TF"/>
</dbReference>
<dbReference type="PANTHER" id="PTHR37534:SF25">
    <property type="entry name" value="ZN(II)2CYS6 TRANSCRIPTION FACTOR (EUROFUNG)"/>
    <property type="match status" value="1"/>
</dbReference>
<organism evidence="4 5">
    <name type="scientific">Cladosporium halotolerans</name>
    <dbReference type="NCBI Taxonomy" id="1052096"/>
    <lineage>
        <taxon>Eukaryota</taxon>
        <taxon>Fungi</taxon>
        <taxon>Dikarya</taxon>
        <taxon>Ascomycota</taxon>
        <taxon>Pezizomycotina</taxon>
        <taxon>Dothideomycetes</taxon>
        <taxon>Dothideomycetidae</taxon>
        <taxon>Cladosporiales</taxon>
        <taxon>Cladosporiaceae</taxon>
        <taxon>Cladosporium</taxon>
    </lineage>
</organism>
<dbReference type="GO" id="GO:0008270">
    <property type="term" value="F:zinc ion binding"/>
    <property type="evidence" value="ECO:0007669"/>
    <property type="project" value="InterPro"/>
</dbReference>
<accession>A0AB34L3M7</accession>
<dbReference type="SUPFAM" id="SSF57701">
    <property type="entry name" value="Zn2/Cys6 DNA-binding domain"/>
    <property type="match status" value="1"/>
</dbReference>
<feature type="domain" description="Zn(2)-C6 fungal-type" evidence="3">
    <location>
        <begin position="6"/>
        <end position="38"/>
    </location>
</feature>
<evidence type="ECO:0000259" key="3">
    <source>
        <dbReference type="PROSITE" id="PS50048"/>
    </source>
</evidence>
<proteinExistence type="predicted"/>
<sequence length="507" mass="57387">MRNGKGCQSCRRRHIKCVTDPGSSICLRCKESRRVCVFDPQFRFKEVRHVDTASQGSRSRTHLIYEDDQRWVPTREAVGFILEDGAGAEYGTADFIEQDERPRASAEMPRYTEAASPLRTRAPSIPATLSLEDNAETVVVEEDNLAPESGHFIQKLAPWIDCCDRYCHFAQEVPKRALRVPMVLYAILALSSRHQSLMSAYDELEASYYHGHCLEMVIKTLSRPESSYDDNLFATIICLRLYEELDEEVDDFLHLQGIGRLLSAMPAFAHSGGLAEAASWQALRQDIYVALNNKIPPSFDLDNYGRSRVFDFRDDGACANVIILLFARILQLIFSPSAIANFGAWDEIERSLAAWDVQRALIFQPLFAKDADPNQDQPFPVIRLINPAQVVALQYFEACLVLVRQHKPPDKTLTGFEAVKERRNTERELIAALLAVVGLAESNPSVENANFTAHHLLKSSGYHISNQVQRERSISILRHFQEVMGYRTHSTITLLRSQWQDLDGSVE</sequence>
<keyword evidence="2" id="KW-0539">Nucleus</keyword>
<comment type="caution">
    <text evidence="4">The sequence shown here is derived from an EMBL/GenBank/DDBJ whole genome shotgun (WGS) entry which is preliminary data.</text>
</comment>
<dbReference type="InterPro" id="IPR001138">
    <property type="entry name" value="Zn2Cys6_DnaBD"/>
</dbReference>
<dbReference type="RefSeq" id="XP_069233711.1">
    <property type="nucleotide sequence ID" value="XM_069369266.1"/>
</dbReference>
<dbReference type="GO" id="GO:0000981">
    <property type="term" value="F:DNA-binding transcription factor activity, RNA polymerase II-specific"/>
    <property type="evidence" value="ECO:0007669"/>
    <property type="project" value="InterPro"/>
</dbReference>
<dbReference type="GO" id="GO:0005634">
    <property type="term" value="C:nucleus"/>
    <property type="evidence" value="ECO:0007669"/>
    <property type="project" value="UniProtKB-SubCell"/>
</dbReference>
<evidence type="ECO:0000256" key="2">
    <source>
        <dbReference type="ARBA" id="ARBA00023242"/>
    </source>
</evidence>
<dbReference type="PROSITE" id="PS00463">
    <property type="entry name" value="ZN2_CY6_FUNGAL_1"/>
    <property type="match status" value="1"/>
</dbReference>
<dbReference type="Pfam" id="PF11951">
    <property type="entry name" value="Fungal_trans_2"/>
    <property type="match status" value="1"/>
</dbReference>
<dbReference type="PROSITE" id="PS50048">
    <property type="entry name" value="ZN2_CY6_FUNGAL_2"/>
    <property type="match status" value="1"/>
</dbReference>
<comment type="subcellular location">
    <subcellularLocation>
        <location evidence="1">Nucleus</location>
    </subcellularLocation>
</comment>
<dbReference type="AlphaFoldDB" id="A0AB34L3M7"/>
<dbReference type="GO" id="GO:0000976">
    <property type="term" value="F:transcription cis-regulatory region binding"/>
    <property type="evidence" value="ECO:0007669"/>
    <property type="project" value="TreeGrafter"/>
</dbReference>
<dbReference type="PANTHER" id="PTHR37534">
    <property type="entry name" value="TRANSCRIPTIONAL ACTIVATOR PROTEIN UGA3"/>
    <property type="match status" value="1"/>
</dbReference>
<dbReference type="CDD" id="cd00067">
    <property type="entry name" value="GAL4"/>
    <property type="match status" value="1"/>
</dbReference>
<dbReference type="InterPro" id="IPR036864">
    <property type="entry name" value="Zn2-C6_fun-type_DNA-bd_sf"/>
</dbReference>
<gene>
    <name evidence="4" type="ORF">WHR41_00660</name>
</gene>
<dbReference type="GO" id="GO:0045944">
    <property type="term" value="P:positive regulation of transcription by RNA polymerase II"/>
    <property type="evidence" value="ECO:0007669"/>
    <property type="project" value="TreeGrafter"/>
</dbReference>
<evidence type="ECO:0000256" key="1">
    <source>
        <dbReference type="ARBA" id="ARBA00004123"/>
    </source>
</evidence>
<dbReference type="GeneID" id="96002104"/>
<keyword evidence="5" id="KW-1185">Reference proteome</keyword>
<protein>
    <recommendedName>
        <fullName evidence="3">Zn(2)-C6 fungal-type domain-containing protein</fullName>
    </recommendedName>
</protein>
<dbReference type="Gene3D" id="4.10.240.10">
    <property type="entry name" value="Zn(2)-C6 fungal-type DNA-binding domain"/>
    <property type="match status" value="1"/>
</dbReference>
<dbReference type="Proteomes" id="UP000803884">
    <property type="component" value="Unassembled WGS sequence"/>
</dbReference>
<name>A0AB34L3M7_9PEZI</name>
<evidence type="ECO:0000313" key="5">
    <source>
        <dbReference type="Proteomes" id="UP000803884"/>
    </source>
</evidence>